<dbReference type="EMBL" id="CP048409">
    <property type="protein sequence ID" value="QIA09198.1"/>
    <property type="molecule type" value="Genomic_DNA"/>
</dbReference>
<dbReference type="PANTHER" id="PTHR30294">
    <property type="entry name" value="MEMBRANE COMPONENT OF ABC TRANSPORTER YHHJ-RELATED"/>
    <property type="match status" value="1"/>
</dbReference>
<evidence type="ECO:0000256" key="3">
    <source>
        <dbReference type="ARBA" id="ARBA00022448"/>
    </source>
</evidence>
<evidence type="ECO:0000256" key="5">
    <source>
        <dbReference type="ARBA" id="ARBA00022692"/>
    </source>
</evidence>
<accession>A0A6C0RER1</accession>
<evidence type="ECO:0000256" key="1">
    <source>
        <dbReference type="ARBA" id="ARBA00004651"/>
    </source>
</evidence>
<keyword evidence="7 8" id="KW-0472">Membrane</keyword>
<evidence type="ECO:0000256" key="8">
    <source>
        <dbReference type="SAM" id="Phobius"/>
    </source>
</evidence>
<protein>
    <submittedName>
        <fullName evidence="10">ABC transporter permease</fullName>
    </submittedName>
</protein>
<dbReference type="PROSITE" id="PS51012">
    <property type="entry name" value="ABC_TM2"/>
    <property type="match status" value="1"/>
</dbReference>
<dbReference type="Proteomes" id="UP000474630">
    <property type="component" value="Chromosome"/>
</dbReference>
<dbReference type="AlphaFoldDB" id="A0A6C0RER1"/>
<feature type="transmembrane region" description="Helical" evidence="8">
    <location>
        <begin position="256"/>
        <end position="279"/>
    </location>
</feature>
<dbReference type="GO" id="GO:0140359">
    <property type="term" value="F:ABC-type transporter activity"/>
    <property type="evidence" value="ECO:0007669"/>
    <property type="project" value="InterPro"/>
</dbReference>
<feature type="transmembrane region" description="Helical" evidence="8">
    <location>
        <begin position="291"/>
        <end position="310"/>
    </location>
</feature>
<dbReference type="PANTHER" id="PTHR30294:SF29">
    <property type="entry name" value="MULTIDRUG ABC TRANSPORTER PERMEASE YBHS-RELATED"/>
    <property type="match status" value="1"/>
</dbReference>
<name>A0A6C0RER1_9BACT</name>
<dbReference type="KEGG" id="drc:G0Q07_16405"/>
<dbReference type="InterPro" id="IPR051449">
    <property type="entry name" value="ABC-2_transporter_component"/>
</dbReference>
<gene>
    <name evidence="10" type="ORF">G0Q07_16405</name>
</gene>
<keyword evidence="4" id="KW-1003">Cell membrane</keyword>
<keyword evidence="5 8" id="KW-0812">Transmembrane</keyword>
<comment type="similarity">
    <text evidence="2">Belongs to the ABC-2 integral membrane protein family.</text>
</comment>
<evidence type="ECO:0000256" key="6">
    <source>
        <dbReference type="ARBA" id="ARBA00022989"/>
    </source>
</evidence>
<evidence type="ECO:0000313" key="11">
    <source>
        <dbReference type="Proteomes" id="UP000474630"/>
    </source>
</evidence>
<keyword evidence="3" id="KW-0813">Transport</keyword>
<evidence type="ECO:0000259" key="9">
    <source>
        <dbReference type="PROSITE" id="PS51012"/>
    </source>
</evidence>
<sequence length="372" mass="42833">MKTILYLLQKEFRQIFRNKTILPMIFVVPIMQMLILVFAATYDMKRIDLVVVDHDMSENSRQLIAKFDGIPFFNVHHLEQSEKLAEDKLLNDEADAILVFPVDFERNLIRDDESKAQLLINAIESNSAQLIYAYSANIISDFNKDIIAEWKGIPEFTPPTKVEITENYWYNPELDYKWFMAPGILAILVTIIGMFMSGMNLVREKEIGTIEQLNVTPLKKYQFILGKLIPFWIIGLFDLAFGLIIAWLVFDLPIAGSLFTLFFMAGIYLIGVLGLGLFISTLADTQQQVMFVSFFFLMIFVLMGGIFTPVESMPDWAQTIDRLNPIYYFMRVMRMVVLKGSNISDLLQELVSLSILGITFLSLAIWRYRKTA</sequence>
<keyword evidence="6 8" id="KW-1133">Transmembrane helix</keyword>
<keyword evidence="11" id="KW-1185">Reference proteome</keyword>
<dbReference type="InterPro" id="IPR013525">
    <property type="entry name" value="ABC2_TM"/>
</dbReference>
<evidence type="ECO:0000256" key="2">
    <source>
        <dbReference type="ARBA" id="ARBA00007783"/>
    </source>
</evidence>
<feature type="transmembrane region" description="Helical" evidence="8">
    <location>
        <begin position="178"/>
        <end position="196"/>
    </location>
</feature>
<proteinExistence type="inferred from homology"/>
<feature type="domain" description="ABC transmembrane type-2" evidence="9">
    <location>
        <begin position="136"/>
        <end position="371"/>
    </location>
</feature>
<dbReference type="RefSeq" id="WP_163348173.1">
    <property type="nucleotide sequence ID" value="NZ_CP048409.1"/>
</dbReference>
<feature type="transmembrane region" description="Helical" evidence="8">
    <location>
        <begin position="346"/>
        <end position="366"/>
    </location>
</feature>
<organism evidence="10 11">
    <name type="scientific">Draconibacterium halophilum</name>
    <dbReference type="NCBI Taxonomy" id="2706887"/>
    <lineage>
        <taxon>Bacteria</taxon>
        <taxon>Pseudomonadati</taxon>
        <taxon>Bacteroidota</taxon>
        <taxon>Bacteroidia</taxon>
        <taxon>Marinilabiliales</taxon>
        <taxon>Prolixibacteraceae</taxon>
        <taxon>Draconibacterium</taxon>
    </lineage>
</organism>
<comment type="subcellular location">
    <subcellularLocation>
        <location evidence="1">Cell membrane</location>
        <topology evidence="1">Multi-pass membrane protein</topology>
    </subcellularLocation>
</comment>
<feature type="transmembrane region" description="Helical" evidence="8">
    <location>
        <begin position="21"/>
        <end position="42"/>
    </location>
</feature>
<dbReference type="Gene3D" id="3.40.1710.10">
    <property type="entry name" value="abc type-2 transporter like domain"/>
    <property type="match status" value="1"/>
</dbReference>
<evidence type="ECO:0000313" key="10">
    <source>
        <dbReference type="EMBL" id="QIA09198.1"/>
    </source>
</evidence>
<evidence type="ECO:0000256" key="4">
    <source>
        <dbReference type="ARBA" id="ARBA00022475"/>
    </source>
</evidence>
<dbReference type="Pfam" id="PF12698">
    <property type="entry name" value="ABC2_membrane_3"/>
    <property type="match status" value="1"/>
</dbReference>
<reference evidence="10 11" key="1">
    <citation type="submission" date="2020-02" db="EMBL/GenBank/DDBJ databases">
        <title>Genome sequencing for Draconibacterium sp. strain M1.</title>
        <authorList>
            <person name="Park S.-J."/>
        </authorList>
    </citation>
    <scope>NUCLEOTIDE SEQUENCE [LARGE SCALE GENOMIC DNA]</scope>
    <source>
        <strain evidence="10 11">M1</strain>
    </source>
</reference>
<dbReference type="GO" id="GO:0005886">
    <property type="term" value="C:plasma membrane"/>
    <property type="evidence" value="ECO:0007669"/>
    <property type="project" value="UniProtKB-SubCell"/>
</dbReference>
<evidence type="ECO:0000256" key="7">
    <source>
        <dbReference type="ARBA" id="ARBA00023136"/>
    </source>
</evidence>
<feature type="transmembrane region" description="Helical" evidence="8">
    <location>
        <begin position="228"/>
        <end position="250"/>
    </location>
</feature>
<dbReference type="InterPro" id="IPR047817">
    <property type="entry name" value="ABC2_TM_bact-type"/>
</dbReference>